<dbReference type="Gene3D" id="1.20.1600.10">
    <property type="entry name" value="Outer membrane efflux proteins (OEP)"/>
    <property type="match status" value="1"/>
</dbReference>
<keyword evidence="3" id="KW-0813">Transport</keyword>
<keyword evidence="5" id="KW-0812">Transmembrane</keyword>
<comment type="subcellular location">
    <subcellularLocation>
        <location evidence="1">Cell outer membrane</location>
    </subcellularLocation>
</comment>
<dbReference type="GO" id="GO:0015288">
    <property type="term" value="F:porin activity"/>
    <property type="evidence" value="ECO:0007669"/>
    <property type="project" value="TreeGrafter"/>
</dbReference>
<name>A0A396ZD71_9LEPT</name>
<evidence type="ECO:0000256" key="2">
    <source>
        <dbReference type="ARBA" id="ARBA00007613"/>
    </source>
</evidence>
<keyword evidence="7" id="KW-0998">Cell outer membrane</keyword>
<evidence type="ECO:0000256" key="1">
    <source>
        <dbReference type="ARBA" id="ARBA00004442"/>
    </source>
</evidence>
<keyword evidence="8" id="KW-0175">Coiled coil</keyword>
<evidence type="ECO:0000256" key="3">
    <source>
        <dbReference type="ARBA" id="ARBA00022448"/>
    </source>
</evidence>
<evidence type="ECO:0000256" key="4">
    <source>
        <dbReference type="ARBA" id="ARBA00022452"/>
    </source>
</evidence>
<evidence type="ECO:0000313" key="10">
    <source>
        <dbReference type="Proteomes" id="UP000265798"/>
    </source>
</evidence>
<dbReference type="InterPro" id="IPR051906">
    <property type="entry name" value="TolC-like"/>
</dbReference>
<dbReference type="EMBL" id="QHCT01000001">
    <property type="protein sequence ID" value="RHX91687.1"/>
    <property type="molecule type" value="Genomic_DNA"/>
</dbReference>
<dbReference type="Proteomes" id="UP000265798">
    <property type="component" value="Unassembled WGS sequence"/>
</dbReference>
<dbReference type="PANTHER" id="PTHR30026:SF20">
    <property type="entry name" value="OUTER MEMBRANE PROTEIN TOLC"/>
    <property type="match status" value="1"/>
</dbReference>
<evidence type="ECO:0000313" key="9">
    <source>
        <dbReference type="EMBL" id="RHX91687.1"/>
    </source>
</evidence>
<dbReference type="GO" id="GO:0015562">
    <property type="term" value="F:efflux transmembrane transporter activity"/>
    <property type="evidence" value="ECO:0007669"/>
    <property type="project" value="InterPro"/>
</dbReference>
<dbReference type="OrthoDB" id="343152at2"/>
<dbReference type="RefSeq" id="WP_118966544.1">
    <property type="nucleotide sequence ID" value="NZ_QHCT01000001.1"/>
</dbReference>
<dbReference type="InterPro" id="IPR003423">
    <property type="entry name" value="OMP_efflux"/>
</dbReference>
<dbReference type="SUPFAM" id="SSF56954">
    <property type="entry name" value="Outer membrane efflux proteins (OEP)"/>
    <property type="match status" value="1"/>
</dbReference>
<gene>
    <name evidence="9" type="ORF">DLM75_00025</name>
</gene>
<dbReference type="AlphaFoldDB" id="A0A396ZD71"/>
<comment type="similarity">
    <text evidence="2">Belongs to the outer membrane factor (OMF) (TC 1.B.17) family.</text>
</comment>
<protein>
    <submittedName>
        <fullName evidence="9">Channel protein TolC</fullName>
    </submittedName>
</protein>
<evidence type="ECO:0000256" key="8">
    <source>
        <dbReference type="SAM" id="Coils"/>
    </source>
</evidence>
<dbReference type="GO" id="GO:1990281">
    <property type="term" value="C:efflux pump complex"/>
    <property type="evidence" value="ECO:0007669"/>
    <property type="project" value="TreeGrafter"/>
</dbReference>
<reference evidence="10" key="1">
    <citation type="submission" date="2018-05" db="EMBL/GenBank/DDBJ databases">
        <title>Leptospira yasudae sp. nov. and Leptospira stimsonii sp. nov., two pathogenic species of the genus Leptospira isolated from environmental sources.</title>
        <authorList>
            <person name="Casanovas-Massana A."/>
            <person name="Hamond C."/>
            <person name="Santos L.A."/>
            <person name="Hacker K.P."/>
            <person name="Balassiano I."/>
            <person name="Medeiros M.A."/>
            <person name="Reis M.G."/>
            <person name="Ko A.I."/>
            <person name="Wunder E.A."/>
        </authorList>
    </citation>
    <scope>NUCLEOTIDE SEQUENCE [LARGE SCALE GENOMIC DNA]</scope>
    <source>
        <strain evidence="10">Yale</strain>
    </source>
</reference>
<dbReference type="GO" id="GO:0009279">
    <property type="term" value="C:cell outer membrane"/>
    <property type="evidence" value="ECO:0007669"/>
    <property type="project" value="UniProtKB-SubCell"/>
</dbReference>
<accession>A0A396ZD71</accession>
<keyword evidence="4" id="KW-1134">Transmembrane beta strand</keyword>
<dbReference type="PANTHER" id="PTHR30026">
    <property type="entry name" value="OUTER MEMBRANE PROTEIN TOLC"/>
    <property type="match status" value="1"/>
</dbReference>
<evidence type="ECO:0000256" key="7">
    <source>
        <dbReference type="ARBA" id="ARBA00023237"/>
    </source>
</evidence>
<evidence type="ECO:0000256" key="5">
    <source>
        <dbReference type="ARBA" id="ARBA00022692"/>
    </source>
</evidence>
<dbReference type="Pfam" id="PF02321">
    <property type="entry name" value="OEP"/>
    <property type="match status" value="1"/>
</dbReference>
<comment type="caution">
    <text evidence="9">The sequence shown here is derived from an EMBL/GenBank/DDBJ whole genome shotgun (WGS) entry which is preliminary data.</text>
</comment>
<keyword evidence="6" id="KW-0472">Membrane</keyword>
<organism evidence="9 10">
    <name type="scientific">Leptospira stimsonii</name>
    <dbReference type="NCBI Taxonomy" id="2202203"/>
    <lineage>
        <taxon>Bacteria</taxon>
        <taxon>Pseudomonadati</taxon>
        <taxon>Spirochaetota</taxon>
        <taxon>Spirochaetia</taxon>
        <taxon>Leptospirales</taxon>
        <taxon>Leptospiraceae</taxon>
        <taxon>Leptospira</taxon>
    </lineage>
</organism>
<evidence type="ECO:0000256" key="6">
    <source>
        <dbReference type="ARBA" id="ARBA00023136"/>
    </source>
</evidence>
<proteinExistence type="inferred from homology"/>
<feature type="coiled-coil region" evidence="8">
    <location>
        <begin position="157"/>
        <end position="211"/>
    </location>
</feature>
<sequence>MRFVEKKIPKIFTTTFIASSLLLISPSKRLIGLETDNIVLDLRKSEDIAVENSPDVRLLGSQQMIKNLIVKESWRAYFPTASVSWFRNANVVENESDSRSQRIALNVDQVIFDGGRRSLALQAALNDLNLSKYDFLISINNLKLKVRNAYYGLLSNKAQLEIQAKSIQRQKDQLRFSQRELKLGETTEVQLLQIENRLNEITLQNKRTETAYQSGVEEFKILLRLPSATKISLSADILNGIKFAYKELSLDNLVGLAFQSRIEFARTKAAEIQTTSEYEIAKSFYIPTVSVGGFYASSGDRYDPKQREFGFNFKFSMALGPNSIQDTSNYISRNEDTNRSLTSTTTVGIMDNMQYKRKIAQTGIAAEQAQITRRQLDDIIRIEVAKALQNYKLSWESLKLADENAKVFEKRLLIKEKQVSLGDARRTDLAETEIFYLEAINTMISSRVQYLTAVSQLEMAVGASLDSLELIKTGKN</sequence>